<evidence type="ECO:0000256" key="1">
    <source>
        <dbReference type="SAM" id="SignalP"/>
    </source>
</evidence>
<sequence>MAKLLCFHLFSVFIVFLVFNSVMANGVTIDNLCKANLGPIAGDCKTECSSTIPGSGAEVVNNECICTYPCNQSVIG</sequence>
<protein>
    <recommendedName>
        <fullName evidence="4">Defensin-like protein</fullName>
    </recommendedName>
</protein>
<comment type="caution">
    <text evidence="2">The sequence shown here is derived from an EMBL/GenBank/DDBJ whole genome shotgun (WGS) entry which is preliminary data.</text>
</comment>
<gene>
    <name evidence="2" type="ORF">SLEP1_g44086</name>
</gene>
<dbReference type="Proteomes" id="UP001054252">
    <property type="component" value="Unassembled WGS sequence"/>
</dbReference>
<accession>A0AAV5LFI2</accession>
<organism evidence="2 3">
    <name type="scientific">Rubroshorea leprosula</name>
    <dbReference type="NCBI Taxonomy" id="152421"/>
    <lineage>
        <taxon>Eukaryota</taxon>
        <taxon>Viridiplantae</taxon>
        <taxon>Streptophyta</taxon>
        <taxon>Embryophyta</taxon>
        <taxon>Tracheophyta</taxon>
        <taxon>Spermatophyta</taxon>
        <taxon>Magnoliopsida</taxon>
        <taxon>eudicotyledons</taxon>
        <taxon>Gunneridae</taxon>
        <taxon>Pentapetalae</taxon>
        <taxon>rosids</taxon>
        <taxon>malvids</taxon>
        <taxon>Malvales</taxon>
        <taxon>Dipterocarpaceae</taxon>
        <taxon>Rubroshorea</taxon>
    </lineage>
</organism>
<proteinExistence type="predicted"/>
<dbReference type="AlphaFoldDB" id="A0AAV5LFI2"/>
<feature type="chain" id="PRO_5043663535" description="Defensin-like protein" evidence="1">
    <location>
        <begin position="25"/>
        <end position="76"/>
    </location>
</feature>
<keyword evidence="3" id="KW-1185">Reference proteome</keyword>
<evidence type="ECO:0008006" key="4">
    <source>
        <dbReference type="Google" id="ProtNLM"/>
    </source>
</evidence>
<keyword evidence="1" id="KW-0732">Signal</keyword>
<name>A0AAV5LFI2_9ROSI</name>
<dbReference type="EMBL" id="BPVZ01000113">
    <property type="protein sequence ID" value="GKV35882.1"/>
    <property type="molecule type" value="Genomic_DNA"/>
</dbReference>
<reference evidence="2 3" key="1">
    <citation type="journal article" date="2021" name="Commun. Biol.">
        <title>The genome of Shorea leprosula (Dipterocarpaceae) highlights the ecological relevance of drought in aseasonal tropical rainforests.</title>
        <authorList>
            <person name="Ng K.K.S."/>
            <person name="Kobayashi M.J."/>
            <person name="Fawcett J.A."/>
            <person name="Hatakeyama M."/>
            <person name="Paape T."/>
            <person name="Ng C.H."/>
            <person name="Ang C.C."/>
            <person name="Tnah L.H."/>
            <person name="Lee C.T."/>
            <person name="Nishiyama T."/>
            <person name="Sese J."/>
            <person name="O'Brien M.J."/>
            <person name="Copetti D."/>
            <person name="Mohd Noor M.I."/>
            <person name="Ong R.C."/>
            <person name="Putra M."/>
            <person name="Sireger I.Z."/>
            <person name="Indrioko S."/>
            <person name="Kosugi Y."/>
            <person name="Izuno A."/>
            <person name="Isagi Y."/>
            <person name="Lee S.L."/>
            <person name="Shimizu K.K."/>
        </authorList>
    </citation>
    <scope>NUCLEOTIDE SEQUENCE [LARGE SCALE GENOMIC DNA]</scope>
    <source>
        <strain evidence="2">214</strain>
    </source>
</reference>
<feature type="signal peptide" evidence="1">
    <location>
        <begin position="1"/>
        <end position="24"/>
    </location>
</feature>
<evidence type="ECO:0000313" key="3">
    <source>
        <dbReference type="Proteomes" id="UP001054252"/>
    </source>
</evidence>
<evidence type="ECO:0000313" key="2">
    <source>
        <dbReference type="EMBL" id="GKV35882.1"/>
    </source>
</evidence>